<gene>
    <name evidence="4" type="ORF">QD47_05725</name>
</gene>
<sequence>MSSSHSNEAEALSTSVEVYSAAHGLERRQGLSVYPFVKRSMDIVLSFIGLIVLCPVFLLVILLIKLEDPRGSALFYQVRIGKNERPFRMIKFRSMVSDAEDRLSTLLLENEIEGAMFKMRDDPRITRIGRFLRRTSIDELPQLLNVLRGQMSLVGPRPPLPREVDDYTVRDKLRLTVTPGCTGLWQVSGRNHLSFNQMVELDLEYISRRSLRTDIIIMLKTFRVLLGSNDAF</sequence>
<dbReference type="EMBL" id="JTHP01000007">
    <property type="protein sequence ID" value="KJD46519.1"/>
    <property type="molecule type" value="Genomic_DNA"/>
</dbReference>
<dbReference type="InterPro" id="IPR003362">
    <property type="entry name" value="Bact_transf"/>
</dbReference>
<comment type="similarity">
    <text evidence="1">Belongs to the bacterial sugar transferase family.</text>
</comment>
<keyword evidence="2" id="KW-0472">Membrane</keyword>
<accession>A0A0D7X5I6</accession>
<feature type="transmembrane region" description="Helical" evidence="2">
    <location>
        <begin position="43"/>
        <end position="64"/>
    </location>
</feature>
<comment type="caution">
    <text evidence="4">The sequence shown here is derived from an EMBL/GenBank/DDBJ whole genome shotgun (WGS) entry which is preliminary data.</text>
</comment>
<dbReference type="PATRIC" id="fig|159743.3.peg.1233"/>
<dbReference type="Pfam" id="PF02397">
    <property type="entry name" value="Bac_transf"/>
    <property type="match status" value="1"/>
</dbReference>
<dbReference type="RefSeq" id="WP_044645210.1">
    <property type="nucleotide sequence ID" value="NZ_JTHP01000007.1"/>
</dbReference>
<evidence type="ECO:0000259" key="3">
    <source>
        <dbReference type="Pfam" id="PF02397"/>
    </source>
</evidence>
<dbReference type="PANTHER" id="PTHR30576:SF10">
    <property type="entry name" value="SLL5057 PROTEIN"/>
    <property type="match status" value="1"/>
</dbReference>
<protein>
    <submittedName>
        <fullName evidence="4">Multidrug MFS transporter</fullName>
    </submittedName>
</protein>
<dbReference type="PANTHER" id="PTHR30576">
    <property type="entry name" value="COLANIC BIOSYNTHESIS UDP-GLUCOSE LIPID CARRIER TRANSFERASE"/>
    <property type="match status" value="1"/>
</dbReference>
<evidence type="ECO:0000313" key="5">
    <source>
        <dbReference type="Proteomes" id="UP000032534"/>
    </source>
</evidence>
<name>A0A0D7X5I6_9BACL</name>
<evidence type="ECO:0000256" key="1">
    <source>
        <dbReference type="ARBA" id="ARBA00006464"/>
    </source>
</evidence>
<keyword evidence="5" id="KW-1185">Reference proteome</keyword>
<dbReference type="GO" id="GO:0016780">
    <property type="term" value="F:phosphotransferase activity, for other substituted phosphate groups"/>
    <property type="evidence" value="ECO:0007669"/>
    <property type="project" value="TreeGrafter"/>
</dbReference>
<organism evidence="4 5">
    <name type="scientific">Paenibacillus terrae</name>
    <dbReference type="NCBI Taxonomy" id="159743"/>
    <lineage>
        <taxon>Bacteria</taxon>
        <taxon>Bacillati</taxon>
        <taxon>Bacillota</taxon>
        <taxon>Bacilli</taxon>
        <taxon>Bacillales</taxon>
        <taxon>Paenibacillaceae</taxon>
        <taxon>Paenibacillus</taxon>
    </lineage>
</organism>
<evidence type="ECO:0000256" key="2">
    <source>
        <dbReference type="SAM" id="Phobius"/>
    </source>
</evidence>
<proteinExistence type="inferred from homology"/>
<reference evidence="4 5" key="1">
    <citation type="submission" date="2014-11" db="EMBL/GenBank/DDBJ databases">
        <title>Draft Genome Sequences of Paenibacillus polymyxa NRRL B-30509 and Paenibacillus terrae NRRL B-30644, Strains from a Poultry Environment that Produce Tridecaptin A and Paenicidins.</title>
        <authorList>
            <person name="van Belkum M.J."/>
            <person name="Lohans C.T."/>
            <person name="Vederas J.C."/>
        </authorList>
    </citation>
    <scope>NUCLEOTIDE SEQUENCE [LARGE SCALE GENOMIC DNA]</scope>
    <source>
        <strain evidence="4 5">NRRL B-30644</strain>
    </source>
</reference>
<feature type="domain" description="Bacterial sugar transferase" evidence="3">
    <location>
        <begin position="38"/>
        <end position="226"/>
    </location>
</feature>
<evidence type="ECO:0000313" key="4">
    <source>
        <dbReference type="EMBL" id="KJD46519.1"/>
    </source>
</evidence>
<keyword evidence="2" id="KW-1133">Transmembrane helix</keyword>
<dbReference type="AlphaFoldDB" id="A0A0D7X5I6"/>
<keyword evidence="2" id="KW-0812">Transmembrane</keyword>
<dbReference type="OrthoDB" id="9808602at2"/>
<dbReference type="Proteomes" id="UP000032534">
    <property type="component" value="Unassembled WGS sequence"/>
</dbReference>